<feature type="chain" id="PRO_5014621388" description="Lipoprotein" evidence="1">
    <location>
        <begin position="19"/>
        <end position="227"/>
    </location>
</feature>
<reference evidence="2 3" key="1">
    <citation type="submission" date="2016-10" db="EMBL/GenBank/DDBJ databases">
        <authorList>
            <person name="de Groot N.N."/>
        </authorList>
    </citation>
    <scope>NUCLEOTIDE SEQUENCE [LARGE SCALE GENOMIC DNA]</scope>
    <source>
        <strain evidence="2 3">CGMCC 1.7005</strain>
    </source>
</reference>
<dbReference type="EMBL" id="FPAS01000005">
    <property type="protein sequence ID" value="SFT84164.1"/>
    <property type="molecule type" value="Genomic_DNA"/>
</dbReference>
<protein>
    <recommendedName>
        <fullName evidence="4">Lipoprotein</fullName>
    </recommendedName>
</protein>
<keyword evidence="3" id="KW-1185">Reference proteome</keyword>
<organism evidence="2 3">
    <name type="scientific">Lishizhenia tianjinensis</name>
    <dbReference type="NCBI Taxonomy" id="477690"/>
    <lineage>
        <taxon>Bacteria</taxon>
        <taxon>Pseudomonadati</taxon>
        <taxon>Bacteroidota</taxon>
        <taxon>Flavobacteriia</taxon>
        <taxon>Flavobacteriales</taxon>
        <taxon>Crocinitomicaceae</taxon>
        <taxon>Lishizhenia</taxon>
    </lineage>
</organism>
<feature type="signal peptide" evidence="1">
    <location>
        <begin position="1"/>
        <end position="18"/>
    </location>
</feature>
<dbReference type="RefSeq" id="WP_090251209.1">
    <property type="nucleotide sequence ID" value="NZ_FPAS01000005.1"/>
</dbReference>
<evidence type="ECO:0000256" key="1">
    <source>
        <dbReference type="SAM" id="SignalP"/>
    </source>
</evidence>
<dbReference type="PROSITE" id="PS51257">
    <property type="entry name" value="PROKAR_LIPOPROTEIN"/>
    <property type="match status" value="1"/>
</dbReference>
<evidence type="ECO:0008006" key="4">
    <source>
        <dbReference type="Google" id="ProtNLM"/>
    </source>
</evidence>
<accession>A0A1I7BAI7</accession>
<proteinExistence type="predicted"/>
<sequence length="227" mass="26113">MKKLSAFLFLLMIAAACTKPTTSNQISLEEYFYPLKQEKTAYVYLDTLQPLDEKIHLFYKGKLKNEEVLFLEAYKANIRLTEGYTFKVNDSVSVVEHMTIDRWNQKRRSFMRANGYLPGSQQSDSYMNVSFPSHIDSVSTFYESKKSCINQDTNFVFEGKTYPAILVRDSIKMSLYNSFNGKGKSNIFATNNLYAKGLGLVAYASADNKYLHVLSRILTQKEWEALQ</sequence>
<name>A0A1I7BAI7_9FLAO</name>
<keyword evidence="1" id="KW-0732">Signal</keyword>
<dbReference type="AlphaFoldDB" id="A0A1I7BAI7"/>
<dbReference type="Proteomes" id="UP000236454">
    <property type="component" value="Unassembled WGS sequence"/>
</dbReference>
<dbReference type="OrthoDB" id="1467016at2"/>
<dbReference type="STRING" id="477690.SAMN05216474_2622"/>
<evidence type="ECO:0000313" key="3">
    <source>
        <dbReference type="Proteomes" id="UP000236454"/>
    </source>
</evidence>
<gene>
    <name evidence="2" type="ORF">SAMN05216474_2622</name>
</gene>
<evidence type="ECO:0000313" key="2">
    <source>
        <dbReference type="EMBL" id="SFT84164.1"/>
    </source>
</evidence>